<evidence type="ECO:0000313" key="3">
    <source>
        <dbReference type="Proteomes" id="UP000521676"/>
    </source>
</evidence>
<dbReference type="Gene3D" id="3.40.50.1820">
    <property type="entry name" value="alpha/beta hydrolase"/>
    <property type="match status" value="1"/>
</dbReference>
<proteinExistence type="predicted"/>
<reference evidence="2" key="2">
    <citation type="journal article" date="2024" name="Nature">
        <title>Anoxygenic phototroph of the Chloroflexota uses a type I reaction centre.</title>
        <authorList>
            <person name="Tsuji J.M."/>
            <person name="Shaw N.A."/>
            <person name="Nagashima S."/>
            <person name="Venkiteswaran J.J."/>
            <person name="Schiff S.L."/>
            <person name="Watanabe T."/>
            <person name="Fukui M."/>
            <person name="Hanada S."/>
            <person name="Tank M."/>
            <person name="Neufeld J.D."/>
        </authorList>
    </citation>
    <scope>NUCLEOTIDE SEQUENCE</scope>
    <source>
        <strain evidence="2">L227-S17</strain>
    </source>
</reference>
<dbReference type="PANTHER" id="PTHR48098:SF1">
    <property type="entry name" value="DIACYLGLYCEROL ACYLTRANSFERASE_MYCOLYLTRANSFERASE AG85A"/>
    <property type="match status" value="1"/>
</dbReference>
<dbReference type="GO" id="GO:0016747">
    <property type="term" value="F:acyltransferase activity, transferring groups other than amino-acyl groups"/>
    <property type="evidence" value="ECO:0007669"/>
    <property type="project" value="TreeGrafter"/>
</dbReference>
<dbReference type="Pfam" id="PF00756">
    <property type="entry name" value="Esterase"/>
    <property type="match status" value="1"/>
</dbReference>
<evidence type="ECO:0000313" key="4">
    <source>
        <dbReference type="Proteomes" id="UP001431572"/>
    </source>
</evidence>
<dbReference type="AlphaFoldDB" id="A0A8T7M397"/>
<protein>
    <submittedName>
        <fullName evidence="2">Alpha/beta hydrolase-fold protein</fullName>
    </submittedName>
</protein>
<dbReference type="InterPro" id="IPR029058">
    <property type="entry name" value="AB_hydrolase_fold"/>
</dbReference>
<dbReference type="EMBL" id="CP128399">
    <property type="protein sequence ID" value="WJW65612.1"/>
    <property type="molecule type" value="Genomic_DNA"/>
</dbReference>
<dbReference type="PANTHER" id="PTHR48098">
    <property type="entry name" value="ENTEROCHELIN ESTERASE-RELATED"/>
    <property type="match status" value="1"/>
</dbReference>
<sequence length="245" mass="27774">MTIATIQLQSRALGHSIDYTAILPEPDRVGSGPYSVLLQLHGMYDNHSSWVQKSRLSEYVRDLPLLVVMPTGNNNMWANLHAKLRYEDMVIQDLYEQVNSLFNTRKGKWVIGGLSMGGFGALRLGLKYPDKFSSVFAHSSVIPNADGLKKWGLPDKTILDDLDLFQISSKLTAENFPVVSFDCGTFDSLIKDNREFHAHLQKLGLPHQYVEHPGKHDWKYWDKYVQEAIVQHSQVLGIKPVNIPE</sequence>
<dbReference type="Proteomes" id="UP001431572">
    <property type="component" value="Chromosome 1"/>
</dbReference>
<dbReference type="GO" id="GO:0016787">
    <property type="term" value="F:hydrolase activity"/>
    <property type="evidence" value="ECO:0007669"/>
    <property type="project" value="UniProtKB-KW"/>
</dbReference>
<dbReference type="RefSeq" id="WP_341467497.1">
    <property type="nucleotide sequence ID" value="NZ_CP128399.1"/>
</dbReference>
<accession>A0A8T7M397</accession>
<dbReference type="InterPro" id="IPR050583">
    <property type="entry name" value="Mycobacterial_A85_antigen"/>
</dbReference>
<gene>
    <name evidence="1" type="ORF">HXX08_10180</name>
    <name evidence="2" type="ORF">OZ401_001380</name>
</gene>
<evidence type="ECO:0000313" key="2">
    <source>
        <dbReference type="EMBL" id="WJW65612.1"/>
    </source>
</evidence>
<evidence type="ECO:0000313" key="1">
    <source>
        <dbReference type="EMBL" id="NWJ46236.1"/>
    </source>
</evidence>
<dbReference type="Proteomes" id="UP000521676">
    <property type="component" value="Unassembled WGS sequence"/>
</dbReference>
<keyword evidence="2" id="KW-0378">Hydrolase</keyword>
<reference evidence="1 3" key="1">
    <citation type="submission" date="2020-06" db="EMBL/GenBank/DDBJ databases">
        <title>Anoxygenic phototrophic Chloroflexota member uses a Type I reaction center.</title>
        <authorList>
            <person name="Tsuji J.M."/>
            <person name="Shaw N.A."/>
            <person name="Nagashima S."/>
            <person name="Venkiteswaran J."/>
            <person name="Schiff S.L."/>
            <person name="Hanada S."/>
            <person name="Tank M."/>
            <person name="Neufeld J.D."/>
        </authorList>
    </citation>
    <scope>NUCLEOTIDE SEQUENCE [LARGE SCALE GENOMIC DNA]</scope>
    <source>
        <strain evidence="1">L227-S17</strain>
    </source>
</reference>
<name>A0A8T7M397_9CHLR</name>
<dbReference type="InterPro" id="IPR000801">
    <property type="entry name" value="Esterase-like"/>
</dbReference>
<organism evidence="1 3">
    <name type="scientific">Candidatus Chlorohelix allophototropha</name>
    <dbReference type="NCBI Taxonomy" id="3003348"/>
    <lineage>
        <taxon>Bacteria</taxon>
        <taxon>Bacillati</taxon>
        <taxon>Chloroflexota</taxon>
        <taxon>Chloroflexia</taxon>
        <taxon>Candidatus Chloroheliales</taxon>
        <taxon>Candidatus Chloroheliaceae</taxon>
        <taxon>Candidatus Chlorohelix</taxon>
    </lineage>
</organism>
<dbReference type="SUPFAM" id="SSF53474">
    <property type="entry name" value="alpha/beta-Hydrolases"/>
    <property type="match status" value="1"/>
</dbReference>
<dbReference type="EMBL" id="JACATZ010000001">
    <property type="protein sequence ID" value="NWJ46236.1"/>
    <property type="molecule type" value="Genomic_DNA"/>
</dbReference>
<keyword evidence="4" id="KW-1185">Reference proteome</keyword>